<reference evidence="2" key="1">
    <citation type="journal article" date="2011" name="Nat. Biotechnol.">
        <title>The genomic sequence of the Chinese hamster ovary (CHO)-K1 cell line.</title>
        <authorList>
            <person name="Xu X."/>
            <person name="Nagarajan H."/>
            <person name="Lewis N.E."/>
            <person name="Pan S."/>
            <person name="Cai Z."/>
            <person name="Liu X."/>
            <person name="Chen W."/>
            <person name="Xie M."/>
            <person name="Wang W."/>
            <person name="Hammond S."/>
            <person name="Andersen M.R."/>
            <person name="Neff N."/>
            <person name="Passarelli B."/>
            <person name="Koh W."/>
            <person name="Fan H.C."/>
            <person name="Wang J."/>
            <person name="Gui Y."/>
            <person name="Lee K.H."/>
            <person name="Betenbaugh M.J."/>
            <person name="Quake S.R."/>
            <person name="Famili I."/>
            <person name="Palsson B.O."/>
            <person name="Wang J."/>
        </authorList>
    </citation>
    <scope>NUCLEOTIDE SEQUENCE [LARGE SCALE GENOMIC DNA]</scope>
    <source>
        <strain evidence="2">CHO K1 cell line</strain>
    </source>
</reference>
<name>G3H9B3_CRIGR</name>
<evidence type="ECO:0000313" key="2">
    <source>
        <dbReference type="Proteomes" id="UP000001075"/>
    </source>
</evidence>
<dbReference type="PANTHER" id="PTHR31838">
    <property type="entry name" value="CENTROSOMAL PROTEIN OF 55 KDA"/>
    <property type="match status" value="1"/>
</dbReference>
<dbReference type="GO" id="GO:0030496">
    <property type="term" value="C:midbody"/>
    <property type="evidence" value="ECO:0007669"/>
    <property type="project" value="TreeGrafter"/>
</dbReference>
<dbReference type="PANTHER" id="PTHR31838:SF1">
    <property type="entry name" value="CENTROSOMAL PROTEIN OF 55 KDA"/>
    <property type="match status" value="1"/>
</dbReference>
<dbReference type="PaxDb" id="10029-XP_007614604.1"/>
<dbReference type="Proteomes" id="UP000001075">
    <property type="component" value="Unassembled WGS sequence"/>
</dbReference>
<dbReference type="GO" id="GO:0000281">
    <property type="term" value="P:mitotic cytokinesis"/>
    <property type="evidence" value="ECO:0007669"/>
    <property type="project" value="InterPro"/>
</dbReference>
<dbReference type="InParanoid" id="G3H9B3"/>
<evidence type="ECO:0000313" key="1">
    <source>
        <dbReference type="EMBL" id="EGV98676.1"/>
    </source>
</evidence>
<gene>
    <name evidence="1" type="ORF">I79_006980</name>
</gene>
<dbReference type="GO" id="GO:0045184">
    <property type="term" value="P:establishment of protein localization"/>
    <property type="evidence" value="ECO:0007669"/>
    <property type="project" value="TreeGrafter"/>
</dbReference>
<proteinExistence type="predicted"/>
<dbReference type="STRING" id="10029.G3H9B3"/>
<dbReference type="InterPro" id="IPR038926">
    <property type="entry name" value="CEP55"/>
</dbReference>
<accession>G3H9B3</accession>
<protein>
    <submittedName>
        <fullName evidence="1">Centrosomal protein of 55 kDa</fullName>
    </submittedName>
</protein>
<dbReference type="eggNOG" id="ENOG502QTDI">
    <property type="taxonomic scope" value="Eukaryota"/>
</dbReference>
<organism evidence="1 2">
    <name type="scientific">Cricetulus griseus</name>
    <name type="common">Chinese hamster</name>
    <name type="synonym">Cricetulus barabensis griseus</name>
    <dbReference type="NCBI Taxonomy" id="10029"/>
    <lineage>
        <taxon>Eukaryota</taxon>
        <taxon>Metazoa</taxon>
        <taxon>Chordata</taxon>
        <taxon>Craniata</taxon>
        <taxon>Vertebrata</taxon>
        <taxon>Euteleostomi</taxon>
        <taxon>Mammalia</taxon>
        <taxon>Eutheria</taxon>
        <taxon>Euarchontoglires</taxon>
        <taxon>Glires</taxon>
        <taxon>Rodentia</taxon>
        <taxon>Myomorpha</taxon>
        <taxon>Muroidea</taxon>
        <taxon>Cricetidae</taxon>
        <taxon>Cricetinae</taxon>
        <taxon>Cricetulus</taxon>
    </lineage>
</organism>
<dbReference type="GO" id="GO:0051896">
    <property type="term" value="P:regulation of phosphatidylinositol 3-kinase/protein kinase B signal transduction"/>
    <property type="evidence" value="ECO:0007669"/>
    <property type="project" value="InterPro"/>
</dbReference>
<dbReference type="AlphaFoldDB" id="G3H9B3"/>
<dbReference type="EMBL" id="JH000226">
    <property type="protein sequence ID" value="EGV98676.1"/>
    <property type="molecule type" value="Genomic_DNA"/>
</dbReference>
<sequence>MDNERPFGRCNPSNPKGLQISSDCRTLCLMFKRVHLKFVLQKQLHGFAFTEQSFPIQREPESRVKVTSPKSPTAALNESLVECPNCSVQYPANEHRDLLVHVEYCTK</sequence>